<dbReference type="Pfam" id="PF05958">
    <property type="entry name" value="tRNA_U5-meth_tr"/>
    <property type="match status" value="1"/>
</dbReference>
<evidence type="ECO:0000256" key="1">
    <source>
        <dbReference type="ARBA" id="ARBA00022603"/>
    </source>
</evidence>
<name>A0A1T5KFT1_9MICO</name>
<dbReference type="InterPro" id="IPR030391">
    <property type="entry name" value="MeTrfase_TrmA_CS"/>
</dbReference>
<feature type="binding site" evidence="4">
    <location>
        <position position="238"/>
    </location>
    <ligand>
        <name>S-adenosyl-L-methionine</name>
        <dbReference type="ChEBI" id="CHEBI:59789"/>
    </ligand>
</feature>
<evidence type="ECO:0000313" key="6">
    <source>
        <dbReference type="EMBL" id="SKC62582.1"/>
    </source>
</evidence>
<dbReference type="PANTHER" id="PTHR11061">
    <property type="entry name" value="RNA M5U METHYLTRANSFERASE"/>
    <property type="match status" value="1"/>
</dbReference>
<evidence type="ECO:0000313" key="7">
    <source>
        <dbReference type="Proteomes" id="UP000190857"/>
    </source>
</evidence>
<keyword evidence="1 4" id="KW-0489">Methyltransferase</keyword>
<dbReference type="SUPFAM" id="SSF53335">
    <property type="entry name" value="S-adenosyl-L-methionine-dependent methyltransferases"/>
    <property type="match status" value="1"/>
</dbReference>
<dbReference type="GO" id="GO:0070041">
    <property type="term" value="F:rRNA (uridine-C5-)-methyltransferase activity"/>
    <property type="evidence" value="ECO:0007669"/>
    <property type="project" value="TreeGrafter"/>
</dbReference>
<keyword evidence="2 4" id="KW-0808">Transferase</keyword>
<dbReference type="InterPro" id="IPR029063">
    <property type="entry name" value="SAM-dependent_MTases_sf"/>
</dbReference>
<protein>
    <submittedName>
        <fullName evidence="6">tRNA/tmRNA/rRNA uracil-C5-methylase, TrmA/RlmC/RlmD family</fullName>
    </submittedName>
</protein>
<dbReference type="OrthoDB" id="9804590at2"/>
<dbReference type="InterPro" id="IPR012340">
    <property type="entry name" value="NA-bd_OB-fold"/>
</dbReference>
<evidence type="ECO:0000259" key="5">
    <source>
        <dbReference type="PROSITE" id="PS50926"/>
    </source>
</evidence>
<gene>
    <name evidence="6" type="ORF">SAMN06309945_2195</name>
</gene>
<dbReference type="PROSITE" id="PS01231">
    <property type="entry name" value="TRMA_2"/>
    <property type="match status" value="1"/>
</dbReference>
<feature type="domain" description="TRAM" evidence="5">
    <location>
        <begin position="1"/>
        <end position="63"/>
    </location>
</feature>
<evidence type="ECO:0000256" key="2">
    <source>
        <dbReference type="ARBA" id="ARBA00022679"/>
    </source>
</evidence>
<proteinExistence type="inferred from homology"/>
<dbReference type="Proteomes" id="UP000190857">
    <property type="component" value="Unassembled WGS sequence"/>
</dbReference>
<dbReference type="STRING" id="123320.SAMN06309945_2195"/>
<feature type="binding site" evidence="4">
    <location>
        <position position="347"/>
    </location>
    <ligand>
        <name>S-adenosyl-L-methionine</name>
        <dbReference type="ChEBI" id="CHEBI:59789"/>
    </ligand>
</feature>
<dbReference type="InterPro" id="IPR002792">
    <property type="entry name" value="TRAM_dom"/>
</dbReference>
<evidence type="ECO:0000256" key="3">
    <source>
        <dbReference type="ARBA" id="ARBA00022691"/>
    </source>
</evidence>
<organism evidence="6 7">
    <name type="scientific">Okibacterium fritillariae</name>
    <dbReference type="NCBI Taxonomy" id="123320"/>
    <lineage>
        <taxon>Bacteria</taxon>
        <taxon>Bacillati</taxon>
        <taxon>Actinomycetota</taxon>
        <taxon>Actinomycetes</taxon>
        <taxon>Micrococcales</taxon>
        <taxon>Microbacteriaceae</taxon>
        <taxon>Okibacterium</taxon>
    </lineage>
</organism>
<dbReference type="Gene3D" id="2.40.50.140">
    <property type="entry name" value="Nucleic acid-binding proteins"/>
    <property type="match status" value="1"/>
</dbReference>
<dbReference type="Gene3D" id="3.40.50.150">
    <property type="entry name" value="Vaccinia Virus protein VP39"/>
    <property type="match status" value="1"/>
</dbReference>
<comment type="similarity">
    <text evidence="4">Belongs to the class I-like SAM-binding methyltransferase superfamily. RNA M5U methyltransferase family.</text>
</comment>
<dbReference type="PROSITE" id="PS50926">
    <property type="entry name" value="TRAM"/>
    <property type="match status" value="1"/>
</dbReference>
<keyword evidence="7" id="KW-1185">Reference proteome</keyword>
<dbReference type="EMBL" id="FUZP01000002">
    <property type="protein sequence ID" value="SKC62582.1"/>
    <property type="molecule type" value="Genomic_DNA"/>
</dbReference>
<dbReference type="InterPro" id="IPR010280">
    <property type="entry name" value="U5_MeTrfase_fam"/>
</dbReference>
<dbReference type="AlphaFoldDB" id="A0A1T5KFT1"/>
<keyword evidence="3 4" id="KW-0949">S-adenosyl-L-methionine</keyword>
<dbReference type="RefSeq" id="WP_079728249.1">
    <property type="nucleotide sequence ID" value="NZ_FUZP01000002.1"/>
</dbReference>
<evidence type="ECO:0000256" key="4">
    <source>
        <dbReference type="PROSITE-ProRule" id="PRU01024"/>
    </source>
</evidence>
<dbReference type="Pfam" id="PF01938">
    <property type="entry name" value="TRAM"/>
    <property type="match status" value="1"/>
</dbReference>
<feature type="binding site" evidence="4">
    <location>
        <position position="294"/>
    </location>
    <ligand>
        <name>S-adenosyl-L-methionine</name>
        <dbReference type="ChEBI" id="CHEBI:59789"/>
    </ligand>
</feature>
<dbReference type="PROSITE" id="PS51687">
    <property type="entry name" value="SAM_MT_RNA_M5U"/>
    <property type="match status" value="1"/>
</dbReference>
<feature type="active site" description="Nucleophile" evidence="4">
    <location>
        <position position="374"/>
    </location>
</feature>
<reference evidence="6 7" key="1">
    <citation type="submission" date="2017-02" db="EMBL/GenBank/DDBJ databases">
        <authorList>
            <person name="Peterson S.W."/>
        </authorList>
    </citation>
    <scope>NUCLEOTIDE SEQUENCE [LARGE SCALE GENOMIC DNA]</scope>
    <source>
        <strain evidence="6 7">VKM Ac-2059</strain>
    </source>
</reference>
<accession>A0A1T5KFT1</accession>
<dbReference type="GO" id="GO:0070475">
    <property type="term" value="P:rRNA base methylation"/>
    <property type="evidence" value="ECO:0007669"/>
    <property type="project" value="TreeGrafter"/>
</dbReference>
<dbReference type="SUPFAM" id="SSF50249">
    <property type="entry name" value="Nucleic acid-binding proteins"/>
    <property type="match status" value="1"/>
</dbReference>
<dbReference type="PANTHER" id="PTHR11061:SF30">
    <property type="entry name" value="TRNA (URACIL(54)-C(5))-METHYLTRANSFERASE"/>
    <property type="match status" value="1"/>
</dbReference>
<feature type="binding site" evidence="4">
    <location>
        <position position="270"/>
    </location>
    <ligand>
        <name>S-adenosyl-L-methionine</name>
        <dbReference type="ChEBI" id="CHEBI:59789"/>
    </ligand>
</feature>
<sequence length="419" mass="45620">MSISGDTADSIVLEISNVAHGGVFVARHEGRVVFVPDTMPGETVRARITDDSKKSFWRAETLEVLTPAPERVPHIWSAAAIDRAPDERAGGAEFGHIALPHQRELKRHVLVDALQRFGGIERDVEVEAAPGDDEANGLGYRSRVSLHVDEEGRVGPFAARSHRVVPVDDLPLATSAVQQAAPLGTPMPGLERVDVIAPSVGATRVVGTDPDGRRRAGEPLVERVGTREFQVAEEGFWQVHRHAADVLTRAVQDILVDDEFDPQAFNLDLYGGVGLFAAALGDKFGRTTRITTVESETTATDWAAENLAEWVGAQAITDRVDRYLQRLVRSVGASERRRLQAATIVLDPPRSGAGKNVVSALVDLHPAQIVYVACDPVALARDLGSFRDAGYELDRLRAFDLFPHTHHLESVALLRPTNR</sequence>